<sequence length="212" mass="22806">MSPLPDPALQRVLLPAFAPCAGFGTCPEAVWQPAIGHVPRGFLGAAGDLAQVRAIMVFAEPGGVYPQDHYDPALTPQQMLSACVAETLRIMAAAQHQFHRNVRWFIDQIVPGQDLASQLCSVWLTEARLCSVAQEIGGRKDRTCADRYLARQIALMPGAVVIGFGAKAQACLSALQIPHCAARALAPPGANHRPARPSWEAAIAEVRRRHGH</sequence>
<protein>
    <recommendedName>
        <fullName evidence="3">Uracil-DNA glycosylase-like domain-containing protein</fullName>
    </recommendedName>
</protein>
<accession>C8RZS3</accession>
<evidence type="ECO:0008006" key="3">
    <source>
        <dbReference type="Google" id="ProtNLM"/>
    </source>
</evidence>
<dbReference type="RefSeq" id="WP_008029238.1">
    <property type="nucleotide sequence ID" value="NZ_ACYY01000006.1"/>
</dbReference>
<comment type="caution">
    <text evidence="1">The sequence shown here is derived from an EMBL/GenBank/DDBJ whole genome shotgun (WGS) entry which is preliminary data.</text>
</comment>
<dbReference type="STRING" id="371731.Rsw2DRAFT_1301"/>
<dbReference type="Proteomes" id="UP000010121">
    <property type="component" value="Unassembled WGS sequence"/>
</dbReference>
<evidence type="ECO:0000313" key="2">
    <source>
        <dbReference type="Proteomes" id="UP000010121"/>
    </source>
</evidence>
<dbReference type="AlphaFoldDB" id="C8RZS3"/>
<proteinExistence type="predicted"/>
<dbReference type="EMBL" id="ACYY01000006">
    <property type="protein sequence ID" value="EEW25870.1"/>
    <property type="molecule type" value="Genomic_DNA"/>
</dbReference>
<gene>
    <name evidence="1" type="ORF">Rsw2DRAFT_1301</name>
</gene>
<dbReference type="OrthoDB" id="4926688at2"/>
<dbReference type="eggNOG" id="ENOG5032X13">
    <property type="taxonomic scope" value="Bacteria"/>
</dbReference>
<reference evidence="1 2" key="1">
    <citation type="submission" date="2009-08" db="EMBL/GenBank/DDBJ databases">
        <title>The draft genome of Rhodobacter sp. SW2.</title>
        <authorList>
            <consortium name="US DOE Joint Genome Institute (JGI-PGF)"/>
            <person name="Lucas S."/>
            <person name="Copeland A."/>
            <person name="Lapidus A."/>
            <person name="Glavina del Rio T."/>
            <person name="Tice H."/>
            <person name="Bruce D."/>
            <person name="Goodwin L."/>
            <person name="Pitluck S."/>
            <person name="Larimer F."/>
            <person name="Land M.L."/>
            <person name="Hauser L."/>
            <person name="Emerson D."/>
        </authorList>
    </citation>
    <scope>NUCLEOTIDE SEQUENCE [LARGE SCALE GENOMIC DNA]</scope>
    <source>
        <strain evidence="1 2">SW2</strain>
    </source>
</reference>
<organism evidence="1 2">
    <name type="scientific">Rhodobacter ferrooxidans</name>
    <dbReference type="NCBI Taxonomy" id="371731"/>
    <lineage>
        <taxon>Bacteria</taxon>
        <taxon>Pseudomonadati</taxon>
        <taxon>Pseudomonadota</taxon>
        <taxon>Alphaproteobacteria</taxon>
        <taxon>Rhodobacterales</taxon>
        <taxon>Rhodobacter group</taxon>
        <taxon>Rhodobacter</taxon>
    </lineage>
</organism>
<name>C8RZS3_9RHOB</name>
<evidence type="ECO:0000313" key="1">
    <source>
        <dbReference type="EMBL" id="EEW25870.1"/>
    </source>
</evidence>
<keyword evidence="2" id="KW-1185">Reference proteome</keyword>